<dbReference type="EMBL" id="JBHUCP010000016">
    <property type="protein sequence ID" value="MFD1531962.1"/>
    <property type="molecule type" value="Genomic_DNA"/>
</dbReference>
<protein>
    <submittedName>
        <fullName evidence="2">Helicase-associated domain-containing protein</fullName>
    </submittedName>
</protein>
<sequence>MQRPTEHEALTDVHTVLQLCAAGRLRCSEKTARPSAATVTTVAGALHNGDFYPDEAIAAFAWPLLVQAGGFARIEGGRLQLTPKGQKALAGAPEDAIRQIWNRWPLHAPIDEFSRVDQIKGQRGTNVLTAAKPRRQAVAATLAARPPGEWITVDELFTTIRKEGPPLTIARSERALWRLYIEDPEHGSLGYSGFGDWPIVEGRYTLAVLFEYAATLGLVDVEYTAPADARDDYQHIWGADWIDALSRYDGLLAIRLNPLGAYAVGSAARYEASSRPTPERSIEVLANFDVVATAELPTADRLVLDAYATRTADRVWTLSAASLLAATDAGRSLDDLASFLADRAAHEVPATVRTLLDDVAARTRQVRDLGMRRVVECEDAALATLLANDRTLRAHCTRIGDRHLLLTTGAEAKVRAAMRKLGYALGPGSRS</sequence>
<keyword evidence="2" id="KW-0067">ATP-binding</keyword>
<dbReference type="GO" id="GO:0004386">
    <property type="term" value="F:helicase activity"/>
    <property type="evidence" value="ECO:0007669"/>
    <property type="project" value="UniProtKB-KW"/>
</dbReference>
<dbReference type="Pfam" id="PF13625">
    <property type="entry name" value="Helicase_C_3"/>
    <property type="match status" value="1"/>
</dbReference>
<name>A0ABW4FNG7_9PSEU</name>
<feature type="domain" description="Helicase XPB/Ssl2 N-terminal" evidence="1">
    <location>
        <begin position="314"/>
        <end position="394"/>
    </location>
</feature>
<comment type="caution">
    <text evidence="2">The sequence shown here is derived from an EMBL/GenBank/DDBJ whole genome shotgun (WGS) entry which is preliminary data.</text>
</comment>
<keyword evidence="2" id="KW-0547">Nucleotide-binding</keyword>
<keyword evidence="2" id="KW-0378">Hydrolase</keyword>
<organism evidence="2 3">
    <name type="scientific">Pseudonocardia aurantiaca</name>
    <dbReference type="NCBI Taxonomy" id="75290"/>
    <lineage>
        <taxon>Bacteria</taxon>
        <taxon>Bacillati</taxon>
        <taxon>Actinomycetota</taxon>
        <taxon>Actinomycetes</taxon>
        <taxon>Pseudonocardiales</taxon>
        <taxon>Pseudonocardiaceae</taxon>
        <taxon>Pseudonocardia</taxon>
    </lineage>
</organism>
<evidence type="ECO:0000313" key="3">
    <source>
        <dbReference type="Proteomes" id="UP001597145"/>
    </source>
</evidence>
<gene>
    <name evidence="2" type="ORF">ACFSCY_21250</name>
</gene>
<evidence type="ECO:0000259" key="1">
    <source>
        <dbReference type="Pfam" id="PF13625"/>
    </source>
</evidence>
<accession>A0ABW4FNG7</accession>
<proteinExistence type="predicted"/>
<keyword evidence="2" id="KW-0347">Helicase</keyword>
<keyword evidence="3" id="KW-1185">Reference proteome</keyword>
<evidence type="ECO:0000313" key="2">
    <source>
        <dbReference type="EMBL" id="MFD1531962.1"/>
    </source>
</evidence>
<reference evidence="3" key="1">
    <citation type="journal article" date="2019" name="Int. J. Syst. Evol. Microbiol.">
        <title>The Global Catalogue of Microorganisms (GCM) 10K type strain sequencing project: providing services to taxonomists for standard genome sequencing and annotation.</title>
        <authorList>
            <consortium name="The Broad Institute Genomics Platform"/>
            <consortium name="The Broad Institute Genome Sequencing Center for Infectious Disease"/>
            <person name="Wu L."/>
            <person name="Ma J."/>
        </authorList>
    </citation>
    <scope>NUCLEOTIDE SEQUENCE [LARGE SCALE GENOMIC DNA]</scope>
    <source>
        <strain evidence="3">JCM 12165</strain>
    </source>
</reference>
<dbReference type="InterPro" id="IPR032830">
    <property type="entry name" value="XPB/Ssl2_N"/>
</dbReference>
<dbReference type="Proteomes" id="UP001597145">
    <property type="component" value="Unassembled WGS sequence"/>
</dbReference>
<dbReference type="RefSeq" id="WP_343974568.1">
    <property type="nucleotide sequence ID" value="NZ_BAAAJG010000007.1"/>
</dbReference>